<evidence type="ECO:0000256" key="6">
    <source>
        <dbReference type="SAM" id="Phobius"/>
    </source>
</evidence>
<dbReference type="AlphaFoldDB" id="A0A7S0R6C7"/>
<dbReference type="SUPFAM" id="SSF144091">
    <property type="entry name" value="Rhomboid-like"/>
    <property type="match status" value="1"/>
</dbReference>
<feature type="transmembrane region" description="Helical" evidence="6">
    <location>
        <begin position="138"/>
        <end position="157"/>
    </location>
</feature>
<feature type="transmembrane region" description="Helical" evidence="6">
    <location>
        <begin position="106"/>
        <end position="126"/>
    </location>
</feature>
<evidence type="ECO:0000313" key="8">
    <source>
        <dbReference type="EMBL" id="CAD8668304.1"/>
    </source>
</evidence>
<feature type="transmembrane region" description="Helical" evidence="6">
    <location>
        <begin position="178"/>
        <end position="199"/>
    </location>
</feature>
<keyword evidence="3 6" id="KW-0812">Transmembrane</keyword>
<dbReference type="InterPro" id="IPR022764">
    <property type="entry name" value="Peptidase_S54_rhomboid_dom"/>
</dbReference>
<dbReference type="GO" id="GO:0016020">
    <property type="term" value="C:membrane"/>
    <property type="evidence" value="ECO:0007669"/>
    <property type="project" value="UniProtKB-SubCell"/>
</dbReference>
<dbReference type="InterPro" id="IPR035952">
    <property type="entry name" value="Rhomboid-like_sf"/>
</dbReference>
<dbReference type="GO" id="GO:0004252">
    <property type="term" value="F:serine-type endopeptidase activity"/>
    <property type="evidence" value="ECO:0007669"/>
    <property type="project" value="InterPro"/>
</dbReference>
<organism evidence="8">
    <name type="scientific">Chlamydomonas leiostraca</name>
    <dbReference type="NCBI Taxonomy" id="1034604"/>
    <lineage>
        <taxon>Eukaryota</taxon>
        <taxon>Viridiplantae</taxon>
        <taxon>Chlorophyta</taxon>
        <taxon>core chlorophytes</taxon>
        <taxon>Chlorophyceae</taxon>
        <taxon>CS clade</taxon>
        <taxon>Chlamydomonadales</taxon>
        <taxon>Chlamydomonadaceae</taxon>
        <taxon>Chlamydomonas</taxon>
    </lineage>
</organism>
<protein>
    <recommendedName>
        <fullName evidence="7">Peptidase S54 rhomboid domain-containing protein</fullName>
    </recommendedName>
</protein>
<evidence type="ECO:0000256" key="5">
    <source>
        <dbReference type="ARBA" id="ARBA00023136"/>
    </source>
</evidence>
<reference evidence="8" key="1">
    <citation type="submission" date="2021-01" db="EMBL/GenBank/DDBJ databases">
        <authorList>
            <person name="Corre E."/>
            <person name="Pelletier E."/>
            <person name="Niang G."/>
            <person name="Scheremetjew M."/>
            <person name="Finn R."/>
            <person name="Kale V."/>
            <person name="Holt S."/>
            <person name="Cochrane G."/>
            <person name="Meng A."/>
            <person name="Brown T."/>
            <person name="Cohen L."/>
        </authorList>
    </citation>
    <scope>NUCLEOTIDE SEQUENCE</scope>
    <source>
        <strain evidence="8">SAG 11-49</strain>
    </source>
</reference>
<sequence length="339" mass="35099">MSAAIPTQISQCSSSRAQSVHKTQHVCRHKLSCRRHSVVCNVKKNNQPDPVMKGLKELASFLAPTVAVITGSVDDSAASSSSSSSSKRSSAKAAASAASDDWRSPVYTIVAANLAVYALVHLLHLLPAGLLQLGLGKAFGWWQVLTSGLMTLGFEHLAEVTFFTYTFGRLVERAHGAAGLWAAYLGGVLGANALALWMFPAKAVGSAAVASAGALGLCVAGLVWPRAHRKPLEVACLAPLVWMACVARFAGLGPALVVDGVRVGHLVHAVGAVMGGSLVAGVFALVDWVAAKAEAERLEKERQEAAARRAERGAADGEAVAEVLGAAAKAAGQIAKKLL</sequence>
<evidence type="ECO:0000256" key="4">
    <source>
        <dbReference type="ARBA" id="ARBA00022989"/>
    </source>
</evidence>
<comment type="subcellular location">
    <subcellularLocation>
        <location evidence="1">Membrane</location>
        <topology evidence="1">Multi-pass membrane protein</topology>
    </subcellularLocation>
</comment>
<keyword evidence="4 6" id="KW-1133">Transmembrane helix</keyword>
<evidence type="ECO:0000256" key="2">
    <source>
        <dbReference type="ARBA" id="ARBA00009045"/>
    </source>
</evidence>
<proteinExistence type="inferred from homology"/>
<dbReference type="Gene3D" id="1.20.1540.10">
    <property type="entry name" value="Rhomboid-like"/>
    <property type="match status" value="1"/>
</dbReference>
<gene>
    <name evidence="8" type="ORF">CLEI1391_LOCUS2996</name>
</gene>
<name>A0A7S0R6C7_9CHLO</name>
<accession>A0A7S0R6C7</accession>
<dbReference type="PANTHER" id="PTHR43066:SF5">
    <property type="entry name" value="RHOMBOID-LIKE PROTEIN 11, CHLOROPLASTIC-RELATED"/>
    <property type="match status" value="1"/>
</dbReference>
<feature type="transmembrane region" description="Helical" evidence="6">
    <location>
        <begin position="205"/>
        <end position="224"/>
    </location>
</feature>
<evidence type="ECO:0000256" key="3">
    <source>
        <dbReference type="ARBA" id="ARBA00022692"/>
    </source>
</evidence>
<dbReference type="EMBL" id="HBFB01005342">
    <property type="protein sequence ID" value="CAD8668304.1"/>
    <property type="molecule type" value="Transcribed_RNA"/>
</dbReference>
<feature type="transmembrane region" description="Helical" evidence="6">
    <location>
        <begin position="236"/>
        <end position="257"/>
    </location>
</feature>
<evidence type="ECO:0000259" key="7">
    <source>
        <dbReference type="Pfam" id="PF01694"/>
    </source>
</evidence>
<evidence type="ECO:0000256" key="1">
    <source>
        <dbReference type="ARBA" id="ARBA00004141"/>
    </source>
</evidence>
<comment type="similarity">
    <text evidence="2">Belongs to the peptidase S54 family.</text>
</comment>
<dbReference type="Pfam" id="PF01694">
    <property type="entry name" value="Rhomboid"/>
    <property type="match status" value="1"/>
</dbReference>
<dbReference type="PANTHER" id="PTHR43066">
    <property type="entry name" value="RHOMBOID-RELATED PROTEIN"/>
    <property type="match status" value="1"/>
</dbReference>
<keyword evidence="5 6" id="KW-0472">Membrane</keyword>
<feature type="transmembrane region" description="Helical" evidence="6">
    <location>
        <begin position="269"/>
        <end position="290"/>
    </location>
</feature>
<feature type="domain" description="Peptidase S54 rhomboid" evidence="7">
    <location>
        <begin position="140"/>
        <end position="281"/>
    </location>
</feature>